<evidence type="ECO:0000313" key="2">
    <source>
        <dbReference type="EMBL" id="OEL20512.1"/>
    </source>
</evidence>
<name>A0A1E5V5S8_9POAL</name>
<organism evidence="2 3">
    <name type="scientific">Dichanthelium oligosanthes</name>
    <dbReference type="NCBI Taxonomy" id="888268"/>
    <lineage>
        <taxon>Eukaryota</taxon>
        <taxon>Viridiplantae</taxon>
        <taxon>Streptophyta</taxon>
        <taxon>Embryophyta</taxon>
        <taxon>Tracheophyta</taxon>
        <taxon>Spermatophyta</taxon>
        <taxon>Magnoliopsida</taxon>
        <taxon>Liliopsida</taxon>
        <taxon>Poales</taxon>
        <taxon>Poaceae</taxon>
        <taxon>PACMAD clade</taxon>
        <taxon>Panicoideae</taxon>
        <taxon>Panicodae</taxon>
        <taxon>Paniceae</taxon>
        <taxon>Dichantheliinae</taxon>
        <taxon>Dichanthelium</taxon>
    </lineage>
</organism>
<dbReference type="PANTHER" id="PTHR13052">
    <property type="entry name" value="NFRKB-RELATED"/>
    <property type="match status" value="1"/>
</dbReference>
<feature type="region of interest" description="Disordered" evidence="1">
    <location>
        <begin position="854"/>
        <end position="895"/>
    </location>
</feature>
<evidence type="ECO:0000313" key="3">
    <source>
        <dbReference type="Proteomes" id="UP000095767"/>
    </source>
</evidence>
<feature type="compositionally biased region" description="Polar residues" evidence="1">
    <location>
        <begin position="881"/>
        <end position="890"/>
    </location>
</feature>
<evidence type="ECO:0000256" key="1">
    <source>
        <dbReference type="SAM" id="MobiDB-lite"/>
    </source>
</evidence>
<feature type="region of interest" description="Disordered" evidence="1">
    <location>
        <begin position="384"/>
        <end position="404"/>
    </location>
</feature>
<sequence>MPIFFLSTILTSEFIYHDLFLMLIPFIFYGYIDLVWSTCLTEAERKFLKQFLPSEIDAEENVHLLLTGKNHHFGNPFLSWQVLYDLIHIAPFIFVSRVVDAYSPSVCSDVVILLSEVPAFGYSAVLPLDMFVSCGPLIKSSNYRSSSLCYGDIHPDAILNKEKHIKKDEKAYRINLLNYHSSMVDTLKKWRKRWLSGGDIENLFRDNPGNQKQVVMQQKATKGGMAMKVAQRIDVSKFMSYIKVSRTQLNHIKRLKQSGDGIQTKHVSRVIGGLDKSHVKPYGALLEDEQRRLREHWLNMSCNDLPAAFEVLQDRKVLMETSRKLLGLELEEKNVSVSRKVRCDYGLFMFVYDEKADITKELGRPGASENDGSPILQNDQLEHSPQSMLQGGDDQSTSLQDRDDEQNKYMETSIYHVDSRNVEDSDLMVVRGPDVTSQSEQNSYVQDCNGASCVDKGISCCVDSPGKQNEDLTDIKLRKDGLGVNSGDIQEISYKGTTINNYSSESQEIKSIDYTSTHTDTLDCKNLQLEDLDGVSYKGPSLHAHEQDQGLESISHDVLNHNGGHSATISSKMSHHPKMNTVIVNQEETEDVMIMMPSNNSSLLPKSSGGQMHVEDFLDLNDQVAKGKKNRWQLAGPLQSHYHPPENITFDGSGNLQITEPYISSGQQSSSVYLDNGVLSQQQNQLATSAFVMDNPSSIIEPLNLQSNGQLQMAKDIGAVSYPLQHANSIEQSTGLHSLANNRLAQSAPFPRSLQEQQQLTDQSDNCLYGQLHKDYYADVSFPTKVNPPISEQHSYAGFASMDHRYNWFPDGCQSHNNNLLGLESSNCLTQALPSGSNTDGTLFSAISHYKQPSVHMGHGGSSPSQLLEPRNQVRPPQNFLPRSQNTNPPFSDMYGYTQNMASGTSSQVAPVGSLDGSHWTNLIQQNPGMPPDFTNRPFRGPWTR</sequence>
<feature type="compositionally biased region" description="Polar residues" evidence="1">
    <location>
        <begin position="384"/>
        <end position="399"/>
    </location>
</feature>
<keyword evidence="3" id="KW-1185">Reference proteome</keyword>
<dbReference type="InterPro" id="IPR024867">
    <property type="entry name" value="NFRKB"/>
</dbReference>
<dbReference type="GO" id="GO:0031011">
    <property type="term" value="C:Ino80 complex"/>
    <property type="evidence" value="ECO:0007669"/>
    <property type="project" value="InterPro"/>
</dbReference>
<accession>A0A1E5V5S8</accession>
<reference evidence="2 3" key="1">
    <citation type="submission" date="2016-09" db="EMBL/GenBank/DDBJ databases">
        <title>The draft genome of Dichanthelium oligosanthes: A C3 panicoid grass species.</title>
        <authorList>
            <person name="Studer A.J."/>
            <person name="Schnable J.C."/>
            <person name="Brutnell T.P."/>
        </authorList>
    </citation>
    <scope>NUCLEOTIDE SEQUENCE [LARGE SCALE GENOMIC DNA]</scope>
    <source>
        <strain evidence="3">cv. Kellogg 1175</strain>
        <tissue evidence="2">Leaf</tissue>
    </source>
</reference>
<comment type="caution">
    <text evidence="2">The sequence shown here is derived from an EMBL/GenBank/DDBJ whole genome shotgun (WGS) entry which is preliminary data.</text>
</comment>
<protein>
    <submittedName>
        <fullName evidence="2">Uncharacterized protein</fullName>
    </submittedName>
</protein>
<dbReference type="Proteomes" id="UP000095767">
    <property type="component" value="Unassembled WGS sequence"/>
</dbReference>
<dbReference type="PANTHER" id="PTHR13052:SF2">
    <property type="entry name" value="NUCLEAR FACTOR KAPPA-B-BINDING PROTEIN"/>
    <property type="match status" value="1"/>
</dbReference>
<dbReference type="EMBL" id="LWDX02050455">
    <property type="protein sequence ID" value="OEL20512.1"/>
    <property type="molecule type" value="Genomic_DNA"/>
</dbReference>
<dbReference type="OrthoDB" id="70874at2759"/>
<dbReference type="CDD" id="cd21865">
    <property type="entry name" value="DEUBAD_NFRKB"/>
    <property type="match status" value="1"/>
</dbReference>
<proteinExistence type="predicted"/>
<gene>
    <name evidence="2" type="ORF">BAE44_0018469</name>
</gene>
<dbReference type="AlphaFoldDB" id="A0A1E5V5S8"/>